<dbReference type="Gene3D" id="2.10.50.10">
    <property type="entry name" value="Tumor Necrosis Factor Receptor, subunit A, domain 2"/>
    <property type="match status" value="1"/>
</dbReference>
<evidence type="ECO:0000256" key="3">
    <source>
        <dbReference type="ARBA" id="ARBA00022737"/>
    </source>
</evidence>
<comment type="subcellular location">
    <subcellularLocation>
        <location evidence="1">Membrane</location>
        <topology evidence="1">Single-pass membrane protein</topology>
    </subcellularLocation>
</comment>
<protein>
    <recommendedName>
        <fullName evidence="12">TNFR-Cys domain-containing protein</fullName>
    </recommendedName>
</protein>
<evidence type="ECO:0000256" key="9">
    <source>
        <dbReference type="PROSITE-ProRule" id="PRU00206"/>
    </source>
</evidence>
<evidence type="ECO:0000256" key="2">
    <source>
        <dbReference type="ARBA" id="ARBA00022692"/>
    </source>
</evidence>
<evidence type="ECO:0000256" key="4">
    <source>
        <dbReference type="ARBA" id="ARBA00022989"/>
    </source>
</evidence>
<dbReference type="PROSITE" id="PS50050">
    <property type="entry name" value="TNFR_NGFR_2"/>
    <property type="match status" value="1"/>
</dbReference>
<reference evidence="13 14" key="1">
    <citation type="submission" date="2022-05" db="EMBL/GenBank/DDBJ databases">
        <authorList>
            <consortium name="Genoscope - CEA"/>
            <person name="William W."/>
        </authorList>
    </citation>
    <scope>NUCLEOTIDE SEQUENCE [LARGE SCALE GENOMIC DNA]</scope>
</reference>
<feature type="region of interest" description="Disordered" evidence="10">
    <location>
        <begin position="204"/>
        <end position="237"/>
    </location>
</feature>
<feature type="compositionally biased region" description="Polar residues" evidence="10">
    <location>
        <begin position="204"/>
        <end position="234"/>
    </location>
</feature>
<dbReference type="Proteomes" id="UP001159405">
    <property type="component" value="Unassembled WGS sequence"/>
</dbReference>
<organism evidence="13 14">
    <name type="scientific">Porites lobata</name>
    <dbReference type="NCBI Taxonomy" id="104759"/>
    <lineage>
        <taxon>Eukaryota</taxon>
        <taxon>Metazoa</taxon>
        <taxon>Cnidaria</taxon>
        <taxon>Anthozoa</taxon>
        <taxon>Hexacorallia</taxon>
        <taxon>Scleractinia</taxon>
        <taxon>Fungiina</taxon>
        <taxon>Poritidae</taxon>
        <taxon>Porites</taxon>
    </lineage>
</organism>
<feature type="domain" description="TNFR-Cys" evidence="12">
    <location>
        <begin position="117"/>
        <end position="155"/>
    </location>
</feature>
<comment type="caution">
    <text evidence="13">The sequence shown here is derived from an EMBL/GenBank/DDBJ whole genome shotgun (WGS) entry which is preliminary data.</text>
</comment>
<dbReference type="PANTHER" id="PTHR12120">
    <property type="entry name" value="TNFR-CYS DOMAIN-CONTAINING PROTEIN"/>
    <property type="match status" value="1"/>
</dbReference>
<name>A0ABN8N810_9CNID</name>
<comment type="caution">
    <text evidence="9">Lacks conserved residue(s) required for the propagation of feature annotation.</text>
</comment>
<evidence type="ECO:0000313" key="13">
    <source>
        <dbReference type="EMBL" id="CAH3041997.1"/>
    </source>
</evidence>
<evidence type="ECO:0000256" key="1">
    <source>
        <dbReference type="ARBA" id="ARBA00004167"/>
    </source>
</evidence>
<keyword evidence="4 11" id="KW-1133">Transmembrane helix</keyword>
<keyword evidence="7" id="KW-0675">Receptor</keyword>
<feature type="non-terminal residue" evidence="13">
    <location>
        <position position="1"/>
    </location>
</feature>
<keyword evidence="5 11" id="KW-0472">Membrane</keyword>
<keyword evidence="3" id="KW-0677">Repeat</keyword>
<keyword evidence="8" id="KW-0325">Glycoprotein</keyword>
<dbReference type="InterPro" id="IPR001368">
    <property type="entry name" value="TNFR/NGFR_Cys_rich_reg"/>
</dbReference>
<accession>A0ABN8N810</accession>
<evidence type="ECO:0000256" key="6">
    <source>
        <dbReference type="ARBA" id="ARBA00023157"/>
    </source>
</evidence>
<dbReference type="PANTHER" id="PTHR12120:SF10">
    <property type="entry name" value="TNFR-CYS DOMAIN-CONTAINING PROTEIN"/>
    <property type="match status" value="1"/>
</dbReference>
<evidence type="ECO:0000256" key="8">
    <source>
        <dbReference type="ARBA" id="ARBA00023180"/>
    </source>
</evidence>
<evidence type="ECO:0000313" key="14">
    <source>
        <dbReference type="Proteomes" id="UP001159405"/>
    </source>
</evidence>
<sequence length="295" mass="32619">CPAFLVGQLIRENGSTYEILRITTLKGDESYVTVYYVSTELYFVMGEGFCLMASSLFISFTIKPTEARCSQTREFTILNSNNHGERCTRCPICPPGKGLAVQCGSKVKNGTFLGCENCENETYSDANDTSHCKPCNQCGFRIIHRKCTSRQNSNCSMTSCIHGYYMDHVLDLCLPLPVKIHTTLVSVLKKKSLTEPTEIPVSYNESLGTSGPSSKNLKNSTTTARSKPTKSSTVHHSKDNSKVGVMILITGGCLLVIAFLIYLVLFIGKKMKQFPLYWRKHCCLDPEGAEGGKNT</sequence>
<feature type="repeat" description="TNFR-Cys" evidence="9">
    <location>
        <begin position="117"/>
        <end position="155"/>
    </location>
</feature>
<evidence type="ECO:0000256" key="11">
    <source>
        <dbReference type="SAM" id="Phobius"/>
    </source>
</evidence>
<keyword evidence="14" id="KW-1185">Reference proteome</keyword>
<evidence type="ECO:0000256" key="7">
    <source>
        <dbReference type="ARBA" id="ARBA00023170"/>
    </source>
</evidence>
<dbReference type="InterPro" id="IPR047526">
    <property type="entry name" value="TNR19/27/EDAR"/>
</dbReference>
<keyword evidence="6" id="KW-1015">Disulfide bond</keyword>
<gene>
    <name evidence="13" type="ORF">PLOB_00048040</name>
</gene>
<keyword evidence="2 11" id="KW-0812">Transmembrane</keyword>
<evidence type="ECO:0000256" key="5">
    <source>
        <dbReference type="ARBA" id="ARBA00023136"/>
    </source>
</evidence>
<proteinExistence type="predicted"/>
<dbReference type="EMBL" id="CALNXK010000009">
    <property type="protein sequence ID" value="CAH3041997.1"/>
    <property type="molecule type" value="Genomic_DNA"/>
</dbReference>
<evidence type="ECO:0000256" key="10">
    <source>
        <dbReference type="SAM" id="MobiDB-lite"/>
    </source>
</evidence>
<feature type="transmembrane region" description="Helical" evidence="11">
    <location>
        <begin position="243"/>
        <end position="267"/>
    </location>
</feature>
<evidence type="ECO:0000259" key="12">
    <source>
        <dbReference type="PROSITE" id="PS50050"/>
    </source>
</evidence>
<dbReference type="PROSITE" id="PS00652">
    <property type="entry name" value="TNFR_NGFR_1"/>
    <property type="match status" value="1"/>
</dbReference>